<reference evidence="2" key="1">
    <citation type="submission" date="2016-10" db="EMBL/GenBank/DDBJ databases">
        <title>Sequence of Gallionella enrichment culture.</title>
        <authorList>
            <person name="Poehlein A."/>
            <person name="Muehling M."/>
            <person name="Daniel R."/>
        </authorList>
    </citation>
    <scope>NUCLEOTIDE SEQUENCE</scope>
</reference>
<evidence type="ECO:0000313" key="2">
    <source>
        <dbReference type="EMBL" id="OIQ63285.1"/>
    </source>
</evidence>
<gene>
    <name evidence="2" type="ORF">GALL_551730</name>
</gene>
<dbReference type="EMBL" id="MLJW01009138">
    <property type="protein sequence ID" value="OIQ63285.1"/>
    <property type="molecule type" value="Genomic_DNA"/>
</dbReference>
<comment type="caution">
    <text evidence="2">The sequence shown here is derived from an EMBL/GenBank/DDBJ whole genome shotgun (WGS) entry which is preliminary data.</text>
</comment>
<evidence type="ECO:0000256" key="1">
    <source>
        <dbReference type="SAM" id="MobiDB-lite"/>
    </source>
</evidence>
<accession>A0A1J5PI97</accession>
<proteinExistence type="predicted"/>
<sequence>MQLDHPGILGSQIGEQRQHGDARPLRTGPGNLDAFAALKAFEPVRSLFELGQGLEVNPLRVNHPAPSLGIQPGCFEPATDTVFA</sequence>
<protein>
    <submittedName>
        <fullName evidence="2">Uncharacterized protein</fullName>
    </submittedName>
</protein>
<feature type="region of interest" description="Disordered" evidence="1">
    <location>
        <begin position="1"/>
        <end position="28"/>
    </location>
</feature>
<dbReference type="AlphaFoldDB" id="A0A1J5PI97"/>
<organism evidence="2">
    <name type="scientific">mine drainage metagenome</name>
    <dbReference type="NCBI Taxonomy" id="410659"/>
    <lineage>
        <taxon>unclassified sequences</taxon>
        <taxon>metagenomes</taxon>
        <taxon>ecological metagenomes</taxon>
    </lineage>
</organism>
<name>A0A1J5PI97_9ZZZZ</name>